<name>A0A813H4I5_POLGL</name>
<keyword evidence="1" id="KW-0812">Transmembrane</keyword>
<protein>
    <submittedName>
        <fullName evidence="2">Uncharacterized protein</fullName>
    </submittedName>
</protein>
<feature type="non-terminal residue" evidence="2">
    <location>
        <position position="1"/>
    </location>
</feature>
<evidence type="ECO:0000313" key="3">
    <source>
        <dbReference type="Proteomes" id="UP000654075"/>
    </source>
</evidence>
<feature type="transmembrane region" description="Helical" evidence="1">
    <location>
        <begin position="282"/>
        <end position="306"/>
    </location>
</feature>
<keyword evidence="1" id="KW-0472">Membrane</keyword>
<feature type="transmembrane region" description="Helical" evidence="1">
    <location>
        <begin position="259"/>
        <end position="275"/>
    </location>
</feature>
<sequence>AAVGGTPHSSAVRRRTRAALEALADSVEAAADDPRRAERAQRAQKALVRLGLQPQDMRRHAAELDRIQERCLPMRAAVINSGWWLVGDGADAENVEMEEAVLNSWPRELQLFDVLRFCGVLLPLPSTILFAERLGGNRGAASLLGLFGLCCTGFAGLLERRAQRWHPFLLQLLSVACAALGAGCAIFDCELVVLSAALLASVDVRASALGCAKGTRTLLSSSFAVGHLIGATARAVGFGSRASGLAALTPLLYSDSPEARSALGFLAGALAILLLRPLRQLFAVPCTAVACLLLSGMCLPLSAWLLLLPESVPGLPVALWWLAACEAASAALGSLGDRLPLLEELKALTPAGGFHCVRGSTGGCGDPLILKAGGDFAGRPSRGGA</sequence>
<comment type="caution">
    <text evidence="2">The sequence shown here is derived from an EMBL/GenBank/DDBJ whole genome shotgun (WGS) entry which is preliminary data.</text>
</comment>
<accession>A0A813H4I5</accession>
<reference evidence="2" key="1">
    <citation type="submission" date="2021-02" db="EMBL/GenBank/DDBJ databases">
        <authorList>
            <person name="Dougan E. K."/>
            <person name="Rhodes N."/>
            <person name="Thang M."/>
            <person name="Chan C."/>
        </authorList>
    </citation>
    <scope>NUCLEOTIDE SEQUENCE</scope>
</reference>
<feature type="transmembrane region" description="Helical" evidence="1">
    <location>
        <begin position="318"/>
        <end position="336"/>
    </location>
</feature>
<gene>
    <name evidence="2" type="ORF">PGLA1383_LOCUS48604</name>
</gene>
<feature type="transmembrane region" description="Helical" evidence="1">
    <location>
        <begin position="140"/>
        <end position="158"/>
    </location>
</feature>
<evidence type="ECO:0000256" key="1">
    <source>
        <dbReference type="SAM" id="Phobius"/>
    </source>
</evidence>
<feature type="transmembrane region" description="Helical" evidence="1">
    <location>
        <begin position="170"/>
        <end position="200"/>
    </location>
</feature>
<keyword evidence="3" id="KW-1185">Reference proteome</keyword>
<organism evidence="2 3">
    <name type="scientific">Polarella glacialis</name>
    <name type="common">Dinoflagellate</name>
    <dbReference type="NCBI Taxonomy" id="89957"/>
    <lineage>
        <taxon>Eukaryota</taxon>
        <taxon>Sar</taxon>
        <taxon>Alveolata</taxon>
        <taxon>Dinophyceae</taxon>
        <taxon>Suessiales</taxon>
        <taxon>Suessiaceae</taxon>
        <taxon>Polarella</taxon>
    </lineage>
</organism>
<evidence type="ECO:0000313" key="2">
    <source>
        <dbReference type="EMBL" id="CAE8632672.1"/>
    </source>
</evidence>
<proteinExistence type="predicted"/>
<dbReference type="AlphaFoldDB" id="A0A813H4I5"/>
<keyword evidence="1" id="KW-1133">Transmembrane helix</keyword>
<dbReference type="Proteomes" id="UP000654075">
    <property type="component" value="Unassembled WGS sequence"/>
</dbReference>
<dbReference type="EMBL" id="CAJNNV010030495">
    <property type="protein sequence ID" value="CAE8632672.1"/>
    <property type="molecule type" value="Genomic_DNA"/>
</dbReference>